<evidence type="ECO:0000313" key="10">
    <source>
        <dbReference type="Proteomes" id="UP001431784"/>
    </source>
</evidence>
<accession>A0ABT5TBE6</accession>
<keyword evidence="3" id="KW-0813">Transport</keyword>
<dbReference type="InterPro" id="IPR052017">
    <property type="entry name" value="TSUP"/>
</dbReference>
<keyword evidence="4 8" id="KW-1003">Cell membrane</keyword>
<name>A0ABT5TBE6_9RHOB</name>
<evidence type="ECO:0000256" key="3">
    <source>
        <dbReference type="ARBA" id="ARBA00022448"/>
    </source>
</evidence>
<evidence type="ECO:0000256" key="8">
    <source>
        <dbReference type="RuleBase" id="RU363041"/>
    </source>
</evidence>
<dbReference type="PANTHER" id="PTHR30269">
    <property type="entry name" value="TRANSMEMBRANE PROTEIN YFCA"/>
    <property type="match status" value="1"/>
</dbReference>
<keyword evidence="6 8" id="KW-1133">Transmembrane helix</keyword>
<evidence type="ECO:0000256" key="7">
    <source>
        <dbReference type="ARBA" id="ARBA00023136"/>
    </source>
</evidence>
<sequence length="257" mass="27232">MLELLSAGLSPSVFLGAVAISLLAGLVKGALGFAMPMIMISGFSSIMPVELALAGLALPTLVTNISQAFRQGSAAAFASVRVYWRMLLALVVCLLISAQMLTFLPRAVLLAILGGPIVAFAVLQLLKVPLRVRVDRRRRAEWISGAVGGLYGGVSGVWGPPVMMYLISVDTGKRDMVRVLGVVFLVGAIALVVGHSASGVLNAQSIWFSTAMVVPGMIGLWLGYAIQDRLNADTFRRWTLIMLVVTGLNLLRQAAGL</sequence>
<keyword evidence="7 8" id="KW-0472">Membrane</keyword>
<feature type="transmembrane region" description="Helical" evidence="8">
    <location>
        <begin position="12"/>
        <end position="31"/>
    </location>
</feature>
<gene>
    <name evidence="9" type="ORF">PUT78_15185</name>
</gene>
<dbReference type="PANTHER" id="PTHR30269:SF32">
    <property type="entry name" value="MEMBRANE TRANSPORTER PROTEIN-RELATED"/>
    <property type="match status" value="1"/>
</dbReference>
<dbReference type="Pfam" id="PF01925">
    <property type="entry name" value="TauE"/>
    <property type="match status" value="1"/>
</dbReference>
<comment type="similarity">
    <text evidence="2 8">Belongs to the 4-toluene sulfonate uptake permease (TSUP) (TC 2.A.102) family.</text>
</comment>
<dbReference type="EMBL" id="JAQZSM010000015">
    <property type="protein sequence ID" value="MDD7972442.1"/>
    <property type="molecule type" value="Genomic_DNA"/>
</dbReference>
<dbReference type="InterPro" id="IPR002781">
    <property type="entry name" value="TM_pro_TauE-like"/>
</dbReference>
<organism evidence="9 10">
    <name type="scientific">Roseinatronobacter alkalisoli</name>
    <dbReference type="NCBI Taxonomy" id="3028235"/>
    <lineage>
        <taxon>Bacteria</taxon>
        <taxon>Pseudomonadati</taxon>
        <taxon>Pseudomonadota</taxon>
        <taxon>Alphaproteobacteria</taxon>
        <taxon>Rhodobacterales</taxon>
        <taxon>Paracoccaceae</taxon>
        <taxon>Roseinatronobacter</taxon>
    </lineage>
</organism>
<feature type="transmembrane region" description="Helical" evidence="8">
    <location>
        <begin position="206"/>
        <end position="226"/>
    </location>
</feature>
<evidence type="ECO:0000256" key="2">
    <source>
        <dbReference type="ARBA" id="ARBA00009142"/>
    </source>
</evidence>
<reference evidence="9" key="1">
    <citation type="submission" date="2023-02" db="EMBL/GenBank/DDBJ databases">
        <title>Description of Roseinatronobacter alkalisoli sp. nov., an alkaliphilic bacerium isolated from soda soil.</title>
        <authorList>
            <person name="Wei W."/>
        </authorList>
    </citation>
    <scope>NUCLEOTIDE SEQUENCE</scope>
    <source>
        <strain evidence="9">HJB301</strain>
    </source>
</reference>
<keyword evidence="5 8" id="KW-0812">Transmembrane</keyword>
<keyword evidence="10" id="KW-1185">Reference proteome</keyword>
<evidence type="ECO:0000256" key="4">
    <source>
        <dbReference type="ARBA" id="ARBA00022475"/>
    </source>
</evidence>
<feature type="transmembrane region" description="Helical" evidence="8">
    <location>
        <begin position="146"/>
        <end position="167"/>
    </location>
</feature>
<evidence type="ECO:0000313" key="9">
    <source>
        <dbReference type="EMBL" id="MDD7972442.1"/>
    </source>
</evidence>
<feature type="transmembrane region" description="Helical" evidence="8">
    <location>
        <begin position="108"/>
        <end position="126"/>
    </location>
</feature>
<feature type="transmembrane region" description="Helical" evidence="8">
    <location>
        <begin position="179"/>
        <end position="200"/>
    </location>
</feature>
<dbReference type="Proteomes" id="UP001431784">
    <property type="component" value="Unassembled WGS sequence"/>
</dbReference>
<evidence type="ECO:0000256" key="5">
    <source>
        <dbReference type="ARBA" id="ARBA00022692"/>
    </source>
</evidence>
<comment type="caution">
    <text evidence="9">The sequence shown here is derived from an EMBL/GenBank/DDBJ whole genome shotgun (WGS) entry which is preliminary data.</text>
</comment>
<protein>
    <recommendedName>
        <fullName evidence="8">Probable membrane transporter protein</fullName>
    </recommendedName>
</protein>
<feature type="transmembrane region" description="Helical" evidence="8">
    <location>
        <begin position="38"/>
        <end position="62"/>
    </location>
</feature>
<feature type="transmembrane region" description="Helical" evidence="8">
    <location>
        <begin position="238"/>
        <end position="255"/>
    </location>
</feature>
<proteinExistence type="inferred from homology"/>
<evidence type="ECO:0000256" key="1">
    <source>
        <dbReference type="ARBA" id="ARBA00004651"/>
    </source>
</evidence>
<dbReference type="RefSeq" id="WP_274353113.1">
    <property type="nucleotide sequence ID" value="NZ_JAQZSM010000015.1"/>
</dbReference>
<evidence type="ECO:0000256" key="6">
    <source>
        <dbReference type="ARBA" id="ARBA00022989"/>
    </source>
</evidence>
<feature type="transmembrane region" description="Helical" evidence="8">
    <location>
        <begin position="82"/>
        <end position="101"/>
    </location>
</feature>
<comment type="subcellular location">
    <subcellularLocation>
        <location evidence="1 8">Cell membrane</location>
        <topology evidence="1 8">Multi-pass membrane protein</topology>
    </subcellularLocation>
</comment>